<feature type="compositionally biased region" description="Polar residues" evidence="8">
    <location>
        <begin position="66"/>
        <end position="92"/>
    </location>
</feature>
<feature type="compositionally biased region" description="Low complexity" evidence="8">
    <location>
        <begin position="23"/>
        <end position="43"/>
    </location>
</feature>
<keyword evidence="12" id="KW-1185">Reference proteome</keyword>
<feature type="compositionally biased region" description="Low complexity" evidence="8">
    <location>
        <begin position="722"/>
        <end position="733"/>
    </location>
</feature>
<accession>A0AAD4NIU5</accession>
<feature type="compositionally biased region" description="Basic and acidic residues" evidence="8">
    <location>
        <begin position="708"/>
        <end position="721"/>
    </location>
</feature>
<dbReference type="SMART" id="SM00220">
    <property type="entry name" value="S_TKc"/>
    <property type="match status" value="1"/>
</dbReference>
<dbReference type="InterPro" id="IPR011009">
    <property type="entry name" value="Kinase-like_dom_sf"/>
</dbReference>
<evidence type="ECO:0000256" key="8">
    <source>
        <dbReference type="SAM" id="MobiDB-lite"/>
    </source>
</evidence>
<dbReference type="PROSITE" id="PS50011">
    <property type="entry name" value="PROTEIN_KINASE_DOM"/>
    <property type="match status" value="1"/>
</dbReference>
<dbReference type="GO" id="GO:0035556">
    <property type="term" value="P:intracellular signal transduction"/>
    <property type="evidence" value="ECO:0007669"/>
    <property type="project" value="InterPro"/>
</dbReference>
<comment type="catalytic activity">
    <reaction evidence="6">
        <text>L-threonyl-[protein] + ATP = O-phospho-L-threonyl-[protein] + ADP + H(+)</text>
        <dbReference type="Rhea" id="RHEA:46608"/>
        <dbReference type="Rhea" id="RHEA-COMP:11060"/>
        <dbReference type="Rhea" id="RHEA-COMP:11605"/>
        <dbReference type="ChEBI" id="CHEBI:15378"/>
        <dbReference type="ChEBI" id="CHEBI:30013"/>
        <dbReference type="ChEBI" id="CHEBI:30616"/>
        <dbReference type="ChEBI" id="CHEBI:61977"/>
        <dbReference type="ChEBI" id="CHEBI:456216"/>
        <dbReference type="EC" id="2.7.11.1"/>
    </reaction>
</comment>
<feature type="domain" description="Doublecortin" evidence="10">
    <location>
        <begin position="228"/>
        <end position="311"/>
    </location>
</feature>
<dbReference type="PROSITE" id="PS00108">
    <property type="entry name" value="PROTEIN_KINASE_ST"/>
    <property type="match status" value="1"/>
</dbReference>
<evidence type="ECO:0000259" key="9">
    <source>
        <dbReference type="PROSITE" id="PS50011"/>
    </source>
</evidence>
<feature type="region of interest" description="Disordered" evidence="8">
    <location>
        <begin position="1"/>
        <end position="92"/>
    </location>
</feature>
<dbReference type="FunFam" id="1.10.510.10:FF:000571">
    <property type="entry name" value="Maternal embryonic leucine zipper kinase"/>
    <property type="match status" value="1"/>
</dbReference>
<dbReference type="PANTHER" id="PTHR24347">
    <property type="entry name" value="SERINE/THREONINE-PROTEIN KINASE"/>
    <property type="match status" value="1"/>
</dbReference>
<dbReference type="Gene3D" id="1.10.510.10">
    <property type="entry name" value="Transferase(Phosphotransferase) domain 1"/>
    <property type="match status" value="1"/>
</dbReference>
<evidence type="ECO:0000259" key="10">
    <source>
        <dbReference type="PROSITE" id="PS50309"/>
    </source>
</evidence>
<comment type="cofactor">
    <cofactor evidence="1">
        <name>Mg(2+)</name>
        <dbReference type="ChEBI" id="CHEBI:18420"/>
    </cofactor>
</comment>
<comment type="caution">
    <text evidence="11">The sequence shown here is derived from an EMBL/GenBank/DDBJ whole genome shotgun (WGS) entry which is preliminary data.</text>
</comment>
<protein>
    <recommendedName>
        <fullName evidence="2">non-specific serine/threonine protein kinase</fullName>
        <ecNumber evidence="2">2.7.11.1</ecNumber>
    </recommendedName>
    <alternativeName>
        <fullName evidence="5">Doublecortin-like and CAM kinase-like protein</fullName>
    </alternativeName>
</protein>
<evidence type="ECO:0000256" key="7">
    <source>
        <dbReference type="ARBA" id="ARBA00048679"/>
    </source>
</evidence>
<evidence type="ECO:0000256" key="5">
    <source>
        <dbReference type="ARBA" id="ARBA00031092"/>
    </source>
</evidence>
<dbReference type="CDD" id="cd17069">
    <property type="entry name" value="DCX2"/>
    <property type="match status" value="1"/>
</dbReference>
<gene>
    <name evidence="11" type="ORF">DdX_01850</name>
</gene>
<evidence type="ECO:0000313" key="12">
    <source>
        <dbReference type="Proteomes" id="UP001201812"/>
    </source>
</evidence>
<dbReference type="Pfam" id="PF03607">
    <property type="entry name" value="DCX"/>
    <property type="match status" value="2"/>
</dbReference>
<evidence type="ECO:0000256" key="2">
    <source>
        <dbReference type="ARBA" id="ARBA00012513"/>
    </source>
</evidence>
<evidence type="ECO:0000256" key="3">
    <source>
        <dbReference type="ARBA" id="ARBA00022741"/>
    </source>
</evidence>
<comment type="catalytic activity">
    <reaction evidence="7">
        <text>L-seryl-[protein] + ATP = O-phospho-L-seryl-[protein] + ADP + H(+)</text>
        <dbReference type="Rhea" id="RHEA:17989"/>
        <dbReference type="Rhea" id="RHEA-COMP:9863"/>
        <dbReference type="Rhea" id="RHEA-COMP:11604"/>
        <dbReference type="ChEBI" id="CHEBI:15378"/>
        <dbReference type="ChEBI" id="CHEBI:29999"/>
        <dbReference type="ChEBI" id="CHEBI:30616"/>
        <dbReference type="ChEBI" id="CHEBI:83421"/>
        <dbReference type="ChEBI" id="CHEBI:456216"/>
        <dbReference type="EC" id="2.7.11.1"/>
    </reaction>
</comment>
<organism evidence="11 12">
    <name type="scientific">Ditylenchus destructor</name>
    <dbReference type="NCBI Taxonomy" id="166010"/>
    <lineage>
        <taxon>Eukaryota</taxon>
        <taxon>Metazoa</taxon>
        <taxon>Ecdysozoa</taxon>
        <taxon>Nematoda</taxon>
        <taxon>Chromadorea</taxon>
        <taxon>Rhabditida</taxon>
        <taxon>Tylenchina</taxon>
        <taxon>Tylenchomorpha</taxon>
        <taxon>Sphaerularioidea</taxon>
        <taxon>Anguinidae</taxon>
        <taxon>Anguininae</taxon>
        <taxon>Ditylenchus</taxon>
    </lineage>
</organism>
<dbReference type="SUPFAM" id="SSF56112">
    <property type="entry name" value="Protein kinase-like (PK-like)"/>
    <property type="match status" value="1"/>
</dbReference>
<feature type="region of interest" description="Disordered" evidence="8">
    <location>
        <begin position="688"/>
        <end position="733"/>
    </location>
</feature>
<proteinExistence type="predicted"/>
<dbReference type="InterPro" id="IPR003533">
    <property type="entry name" value="Doublecortin_dom"/>
</dbReference>
<keyword evidence="4" id="KW-0067">ATP-binding</keyword>
<feature type="domain" description="Protein kinase" evidence="9">
    <location>
        <begin position="372"/>
        <end position="636"/>
    </location>
</feature>
<dbReference type="InterPro" id="IPR036572">
    <property type="entry name" value="Doublecortin_dom_sf"/>
</dbReference>
<evidence type="ECO:0000256" key="6">
    <source>
        <dbReference type="ARBA" id="ARBA00047899"/>
    </source>
</evidence>
<dbReference type="SUPFAM" id="SSF89837">
    <property type="entry name" value="Doublecortin (DC)"/>
    <property type="match status" value="2"/>
</dbReference>
<evidence type="ECO:0000256" key="4">
    <source>
        <dbReference type="ARBA" id="ARBA00022840"/>
    </source>
</evidence>
<dbReference type="AlphaFoldDB" id="A0AAD4NIU5"/>
<dbReference type="SMART" id="SM00537">
    <property type="entry name" value="DCX"/>
    <property type="match status" value="2"/>
</dbReference>
<reference evidence="11" key="1">
    <citation type="submission" date="2022-01" db="EMBL/GenBank/DDBJ databases">
        <title>Genome Sequence Resource for Two Populations of Ditylenchus destructor, the Migratory Endoparasitic Phytonematode.</title>
        <authorList>
            <person name="Zhang H."/>
            <person name="Lin R."/>
            <person name="Xie B."/>
        </authorList>
    </citation>
    <scope>NUCLEOTIDE SEQUENCE</scope>
    <source>
        <strain evidence="11">BazhouSP</strain>
    </source>
</reference>
<keyword evidence="3" id="KW-0547">Nucleotide-binding</keyword>
<dbReference type="InterPro" id="IPR008271">
    <property type="entry name" value="Ser/Thr_kinase_AS"/>
</dbReference>
<dbReference type="Proteomes" id="UP001201812">
    <property type="component" value="Unassembled WGS sequence"/>
</dbReference>
<dbReference type="EMBL" id="JAKKPZ010000001">
    <property type="protein sequence ID" value="KAI1729600.1"/>
    <property type="molecule type" value="Genomic_DNA"/>
</dbReference>
<dbReference type="GO" id="GO:0004674">
    <property type="term" value="F:protein serine/threonine kinase activity"/>
    <property type="evidence" value="ECO:0007669"/>
    <property type="project" value="UniProtKB-EC"/>
</dbReference>
<sequence>MIPFSNGMPGGVENAIRPNPKIASPSTPSTTRASTADSSNTNNLISNNVSEGRASKCDNFQPASDAGSTENASTSKTPNDQTQSVSGGNCSTAAFNPPKTFIGEQGRRVRFYRNGDQFFKGLWYTISAFRSWDALLEDLNQHLCDSISLPHGVRYIFSAEGQLITGLDVLEHGHSYVCSSTDKFKHIDYANASQPMWSFVSSKLMSVPPKRGIRATFEREPNDFVRPRIVTIIRNGLKPRRVVRHLLNKRTAQSFEHVMQDITAIVKLNSGVVRKLYGLSGKQVTGLADFFGDDHVFVAYGPEKMSVDDFYVISEEYKRMNIMSGGCRNRYKRGAPAKMPVRNDGFQKTLSPDPRSNINQTSKLPPQLENSVKIVDLLGDGNTALVFKALFRESNNGASTSTPDALKIISKESAAEMLDFVQTEVQILSEIKYEFIVQMREYHVIDDAWYIRMELLEEGDLFEYLRNKRVLRECDAASCISCLSKALDHLHNRNIVHRDVKPENLLTYKCPNTGLLKLKLADFGLACKVAENELLYHLCGTPTYVAPEVLAEFGYSFKADCWSAGIILYILLCGYPPFGCDEEEVLFGNILRGEFDFPSPSFDNTSYAARLLIRCLLCTEPETRYSAKQVMDYLWIKNPGHTTPEDEEDCMIKLSDLMASFGRHNAGEFEESDTEYFYSRRASMDEFSDCGGQTNHLDSVEENGEPVDEPRQRPESSRELSRSSFVFSRTPVG</sequence>
<name>A0AAD4NIU5_9BILA</name>
<dbReference type="Pfam" id="PF00069">
    <property type="entry name" value="Pkinase"/>
    <property type="match status" value="1"/>
</dbReference>
<dbReference type="InterPro" id="IPR000719">
    <property type="entry name" value="Prot_kinase_dom"/>
</dbReference>
<dbReference type="EC" id="2.7.11.1" evidence="2"/>
<dbReference type="Gene3D" id="3.10.20.230">
    <property type="entry name" value="Doublecortin domain"/>
    <property type="match status" value="2"/>
</dbReference>
<dbReference type="PROSITE" id="PS50309">
    <property type="entry name" value="DC"/>
    <property type="match status" value="2"/>
</dbReference>
<keyword evidence="11" id="KW-0418">Kinase</keyword>
<feature type="domain" description="Doublecortin" evidence="10">
    <location>
        <begin position="107"/>
        <end position="190"/>
    </location>
</feature>
<dbReference type="GO" id="GO:0005524">
    <property type="term" value="F:ATP binding"/>
    <property type="evidence" value="ECO:0007669"/>
    <property type="project" value="UniProtKB-KW"/>
</dbReference>
<evidence type="ECO:0000313" key="11">
    <source>
        <dbReference type="EMBL" id="KAI1729600.1"/>
    </source>
</evidence>
<keyword evidence="11" id="KW-0808">Transferase</keyword>
<evidence type="ECO:0000256" key="1">
    <source>
        <dbReference type="ARBA" id="ARBA00001946"/>
    </source>
</evidence>